<organism evidence="9 10">
    <name type="scientific">Enterococcus sulfureus ATCC 49903</name>
    <dbReference type="NCBI Taxonomy" id="1140003"/>
    <lineage>
        <taxon>Bacteria</taxon>
        <taxon>Bacillati</taxon>
        <taxon>Bacillota</taxon>
        <taxon>Bacilli</taxon>
        <taxon>Lactobacillales</taxon>
        <taxon>Enterococcaceae</taxon>
        <taxon>Enterococcus</taxon>
    </lineage>
</organism>
<feature type="transmembrane region" description="Helical" evidence="7">
    <location>
        <begin position="191"/>
        <end position="215"/>
    </location>
</feature>
<protein>
    <recommendedName>
        <fullName evidence="8">Threonine/serine exporter-like N-terminal domain-containing protein</fullName>
    </recommendedName>
</protein>
<comment type="subcellular location">
    <subcellularLocation>
        <location evidence="1">Cell membrane</location>
        <topology evidence="1">Multi-pass membrane protein</topology>
    </subcellularLocation>
</comment>
<evidence type="ECO:0000259" key="8">
    <source>
        <dbReference type="Pfam" id="PF06738"/>
    </source>
</evidence>
<feature type="transmembrane region" description="Helical" evidence="7">
    <location>
        <begin position="227"/>
        <end position="247"/>
    </location>
</feature>
<evidence type="ECO:0000256" key="4">
    <source>
        <dbReference type="ARBA" id="ARBA00022989"/>
    </source>
</evidence>
<evidence type="ECO:0000256" key="2">
    <source>
        <dbReference type="ARBA" id="ARBA00022475"/>
    </source>
</evidence>
<dbReference type="InterPro" id="IPR010619">
    <property type="entry name" value="ThrE-like_N"/>
</dbReference>
<evidence type="ECO:0000313" key="9">
    <source>
        <dbReference type="EMBL" id="EOT83700.1"/>
    </source>
</evidence>
<evidence type="ECO:0000256" key="3">
    <source>
        <dbReference type="ARBA" id="ARBA00022692"/>
    </source>
</evidence>
<dbReference type="STRING" id="1140003.OMY_01255"/>
<dbReference type="InterPro" id="IPR050539">
    <property type="entry name" value="ThrE_Dicarb/AminoAcid_Exp"/>
</dbReference>
<keyword evidence="4 7" id="KW-1133">Transmembrane helix</keyword>
<evidence type="ECO:0000256" key="1">
    <source>
        <dbReference type="ARBA" id="ARBA00004651"/>
    </source>
</evidence>
<dbReference type="OrthoDB" id="9813917at2"/>
<evidence type="ECO:0000256" key="5">
    <source>
        <dbReference type="ARBA" id="ARBA00023136"/>
    </source>
</evidence>
<gene>
    <name evidence="9" type="ORF">I573_01425</name>
</gene>
<keyword evidence="3 7" id="KW-0812">Transmembrane</keyword>
<feature type="transmembrane region" description="Helical" evidence="7">
    <location>
        <begin position="167"/>
        <end position="185"/>
    </location>
</feature>
<dbReference type="Proteomes" id="UP000015961">
    <property type="component" value="Unassembled WGS sequence"/>
</dbReference>
<keyword evidence="10" id="KW-1185">Reference proteome</keyword>
<dbReference type="GO" id="GO:0005886">
    <property type="term" value="C:plasma membrane"/>
    <property type="evidence" value="ECO:0007669"/>
    <property type="project" value="UniProtKB-SubCell"/>
</dbReference>
<evidence type="ECO:0000313" key="10">
    <source>
        <dbReference type="Proteomes" id="UP000015961"/>
    </source>
</evidence>
<dbReference type="RefSeq" id="WP_016185707.1">
    <property type="nucleotide sequence ID" value="NZ_ASWO01000005.1"/>
</dbReference>
<dbReference type="PATRIC" id="fig|1140003.3.peg.1211"/>
<dbReference type="GO" id="GO:0022857">
    <property type="term" value="F:transmembrane transporter activity"/>
    <property type="evidence" value="ECO:0007669"/>
    <property type="project" value="InterPro"/>
</dbReference>
<feature type="transmembrane region" description="Helical" evidence="7">
    <location>
        <begin position="138"/>
        <end position="155"/>
    </location>
</feature>
<comment type="similarity">
    <text evidence="6">Belongs to the ThrE exporter (TC 2.A.79) family.</text>
</comment>
<accession>S0L153</accession>
<dbReference type="GO" id="GO:0015744">
    <property type="term" value="P:succinate transport"/>
    <property type="evidence" value="ECO:0007669"/>
    <property type="project" value="TreeGrafter"/>
</dbReference>
<dbReference type="PANTHER" id="PTHR34390:SF2">
    <property type="entry name" value="SUCCINATE TRANSPORTER SUBUNIT YJJP-RELATED"/>
    <property type="match status" value="1"/>
</dbReference>
<reference evidence="9 10" key="1">
    <citation type="submission" date="2013-03" db="EMBL/GenBank/DDBJ databases">
        <title>The Genome Sequence of Enterococcus sulfureus ATCC_49903 (PacBio/Illumina hybrid assembly).</title>
        <authorList>
            <consortium name="The Broad Institute Genomics Platform"/>
            <consortium name="The Broad Institute Genome Sequencing Center for Infectious Disease"/>
            <person name="Earl A."/>
            <person name="Russ C."/>
            <person name="Gilmore M."/>
            <person name="Surin D."/>
            <person name="Walker B."/>
            <person name="Young S."/>
            <person name="Zeng Q."/>
            <person name="Gargeya S."/>
            <person name="Fitzgerald M."/>
            <person name="Haas B."/>
            <person name="Abouelleil A."/>
            <person name="Allen A.W."/>
            <person name="Alvarado L."/>
            <person name="Arachchi H.M."/>
            <person name="Berlin A.M."/>
            <person name="Chapman S.B."/>
            <person name="Gainer-Dewar J."/>
            <person name="Goldberg J."/>
            <person name="Griggs A."/>
            <person name="Gujja S."/>
            <person name="Hansen M."/>
            <person name="Howarth C."/>
            <person name="Imamovic A."/>
            <person name="Ireland A."/>
            <person name="Larimer J."/>
            <person name="McCowan C."/>
            <person name="Murphy C."/>
            <person name="Pearson M."/>
            <person name="Poon T.W."/>
            <person name="Priest M."/>
            <person name="Roberts A."/>
            <person name="Saif S."/>
            <person name="Shea T."/>
            <person name="Sisk P."/>
            <person name="Sykes S."/>
            <person name="Wortman J."/>
            <person name="Nusbaum C."/>
            <person name="Birren B."/>
        </authorList>
    </citation>
    <scope>NUCLEOTIDE SEQUENCE [LARGE SCALE GENOMIC DNA]</scope>
    <source>
        <strain evidence="9 10">ATCC 49903</strain>
    </source>
</reference>
<dbReference type="EMBL" id="ASWO01000005">
    <property type="protein sequence ID" value="EOT83700.1"/>
    <property type="molecule type" value="Genomic_DNA"/>
</dbReference>
<sequence>MEENEDKIRILLVYGKVLLECNFDLAEIRSDMYHLMNQMGLHHLSIFMTQTSLMLIDNTTDNVKMIKIDSYAYNFEKISHIHELVLQLSLKKISLQEFYTALVAIDKKSYAFSTPTQVVHAGIICGAMYSLINGWSNLVFVSFILGSFGYFCFLTCQKYLKIKLFTIFLYSIFITICSMILYKVLHLHNDFALILSCMMPLFPGATLVNAIRAGINGDYIVSLSQGVEAINTALMLGLPVAFLLTIAV</sequence>
<dbReference type="Pfam" id="PF06738">
    <property type="entry name" value="ThrE"/>
    <property type="match status" value="1"/>
</dbReference>
<feature type="domain" description="Threonine/serine exporter-like N-terminal" evidence="8">
    <location>
        <begin position="10"/>
        <end position="246"/>
    </location>
</feature>
<name>S0L153_9ENTE</name>
<dbReference type="PANTHER" id="PTHR34390">
    <property type="entry name" value="UPF0442 PROTEIN YJJB-RELATED"/>
    <property type="match status" value="1"/>
</dbReference>
<evidence type="ECO:0000256" key="7">
    <source>
        <dbReference type="SAM" id="Phobius"/>
    </source>
</evidence>
<proteinExistence type="inferred from homology"/>
<comment type="caution">
    <text evidence="9">The sequence shown here is derived from an EMBL/GenBank/DDBJ whole genome shotgun (WGS) entry which is preliminary data.</text>
</comment>
<evidence type="ECO:0000256" key="6">
    <source>
        <dbReference type="ARBA" id="ARBA00034125"/>
    </source>
</evidence>
<dbReference type="eggNOG" id="COG2966">
    <property type="taxonomic scope" value="Bacteria"/>
</dbReference>
<keyword evidence="2" id="KW-1003">Cell membrane</keyword>
<keyword evidence="5 7" id="KW-0472">Membrane</keyword>
<dbReference type="AlphaFoldDB" id="S0L153"/>